<feature type="region of interest" description="Disordered" evidence="1">
    <location>
        <begin position="99"/>
        <end position="159"/>
    </location>
</feature>
<evidence type="ECO:0000256" key="1">
    <source>
        <dbReference type="SAM" id="MobiDB-lite"/>
    </source>
</evidence>
<organism evidence="2 3">
    <name type="scientific">Catenulispora pinistramenti</name>
    <dbReference type="NCBI Taxonomy" id="2705254"/>
    <lineage>
        <taxon>Bacteria</taxon>
        <taxon>Bacillati</taxon>
        <taxon>Actinomycetota</taxon>
        <taxon>Actinomycetes</taxon>
        <taxon>Catenulisporales</taxon>
        <taxon>Catenulisporaceae</taxon>
        <taxon>Catenulispora</taxon>
    </lineage>
</organism>
<comment type="caution">
    <text evidence="2">The sequence shown here is derived from an EMBL/GenBank/DDBJ whole genome shotgun (WGS) entry which is preliminary data.</text>
</comment>
<name>A0ABS5L391_9ACTN</name>
<dbReference type="EMBL" id="JAAFYZ010000197">
    <property type="protein sequence ID" value="MBS2552585.1"/>
    <property type="molecule type" value="Genomic_DNA"/>
</dbReference>
<dbReference type="Proteomes" id="UP000730482">
    <property type="component" value="Unassembled WGS sequence"/>
</dbReference>
<reference evidence="2 3" key="1">
    <citation type="submission" date="2020-02" db="EMBL/GenBank/DDBJ databases">
        <title>Acidophilic actinobacteria isolated from forest soil.</title>
        <authorList>
            <person name="Golinska P."/>
        </authorList>
    </citation>
    <scope>NUCLEOTIDE SEQUENCE [LARGE SCALE GENOMIC DNA]</scope>
    <source>
        <strain evidence="2 3">NL8</strain>
    </source>
</reference>
<dbReference type="RefSeq" id="WP_212018306.1">
    <property type="nucleotide sequence ID" value="NZ_JAAFYZ010000197.1"/>
</dbReference>
<accession>A0ABS5L391</accession>
<sequence length="159" mass="16999">MAAVVARFAALVNEEAAEYSLANDTSAFGGRFDPRSFGGRAVLDEHLGGRGSVAVLRATFGYDRTPPENLPPNGRFAGFEGVTHRAFLDGESRLMVWPYPMSGGPGQRVSPQKLDYWTDAPSATPGHRRRTSRPPSSRGSTSRSARRSVASAAGSTWTG</sequence>
<evidence type="ECO:0000313" key="2">
    <source>
        <dbReference type="EMBL" id="MBS2552585.1"/>
    </source>
</evidence>
<evidence type="ECO:0000313" key="3">
    <source>
        <dbReference type="Proteomes" id="UP000730482"/>
    </source>
</evidence>
<gene>
    <name evidence="2" type="ORF">KGQ19_37590</name>
</gene>
<keyword evidence="3" id="KW-1185">Reference proteome</keyword>
<proteinExistence type="predicted"/>
<feature type="compositionally biased region" description="Low complexity" evidence="1">
    <location>
        <begin position="133"/>
        <end position="159"/>
    </location>
</feature>
<protein>
    <submittedName>
        <fullName evidence="2">Uncharacterized protein</fullName>
    </submittedName>
</protein>